<comment type="caution">
    <text evidence="5">The sequence shown here is derived from an EMBL/GenBank/DDBJ whole genome shotgun (WGS) entry which is preliminary data.</text>
</comment>
<feature type="domain" description="Transposase IS66 C-terminal" evidence="4">
    <location>
        <begin position="484"/>
        <end position="524"/>
    </location>
</feature>
<organism evidence="5 6">
    <name type="scientific">Aminicella lysinilytica</name>
    <dbReference type="NCBI Taxonomy" id="433323"/>
    <lineage>
        <taxon>Bacteria</taxon>
        <taxon>Bacillati</taxon>
        <taxon>Bacillota</taxon>
        <taxon>Clostridia</taxon>
        <taxon>Peptostreptococcales</taxon>
        <taxon>Anaerovoracaceae</taxon>
        <taxon>Aminicella</taxon>
    </lineage>
</organism>
<name>A0A4R6Q0J4_9FIRM</name>
<dbReference type="EMBL" id="SNXO01000050">
    <property type="protein sequence ID" value="TDP48623.1"/>
    <property type="molecule type" value="Genomic_DNA"/>
</dbReference>
<dbReference type="Pfam" id="PF13007">
    <property type="entry name" value="LZ_Tnp_IS66"/>
    <property type="match status" value="1"/>
</dbReference>
<dbReference type="InterPro" id="IPR039552">
    <property type="entry name" value="IS66_C"/>
</dbReference>
<protein>
    <submittedName>
        <fullName evidence="5">Transposase</fullName>
    </submittedName>
</protein>
<evidence type="ECO:0000259" key="2">
    <source>
        <dbReference type="Pfam" id="PF13005"/>
    </source>
</evidence>
<feature type="domain" description="Transposase IS66 zinc-finger binding" evidence="2">
    <location>
        <begin position="123"/>
        <end position="167"/>
    </location>
</feature>
<dbReference type="OrthoDB" id="9760067at2"/>
<evidence type="ECO:0000313" key="5">
    <source>
        <dbReference type="EMBL" id="TDP48623.1"/>
    </source>
</evidence>
<dbReference type="Proteomes" id="UP000295500">
    <property type="component" value="Unassembled WGS sequence"/>
</dbReference>
<gene>
    <name evidence="5" type="ORF">EV211_1501</name>
</gene>
<evidence type="ECO:0000313" key="6">
    <source>
        <dbReference type="Proteomes" id="UP000295500"/>
    </source>
</evidence>
<dbReference type="InterPro" id="IPR024474">
    <property type="entry name" value="Znf_dom_IS66"/>
</dbReference>
<evidence type="ECO:0000259" key="4">
    <source>
        <dbReference type="Pfam" id="PF13817"/>
    </source>
</evidence>
<dbReference type="AlphaFoldDB" id="A0A4R6Q0J4"/>
<evidence type="ECO:0000259" key="1">
    <source>
        <dbReference type="Pfam" id="PF03050"/>
    </source>
</evidence>
<reference evidence="5 6" key="1">
    <citation type="submission" date="2019-03" db="EMBL/GenBank/DDBJ databases">
        <title>Genomic Encyclopedia of Type Strains, Phase IV (KMG-IV): sequencing the most valuable type-strain genomes for metagenomic binning, comparative biology and taxonomic classification.</title>
        <authorList>
            <person name="Goeker M."/>
        </authorList>
    </citation>
    <scope>NUCLEOTIDE SEQUENCE [LARGE SCALE GENOMIC DNA]</scope>
    <source>
        <strain evidence="5 6">DSM 28287</strain>
    </source>
</reference>
<dbReference type="InterPro" id="IPR004291">
    <property type="entry name" value="Transposase_IS66_central"/>
</dbReference>
<keyword evidence="6" id="KW-1185">Reference proteome</keyword>
<dbReference type="InterPro" id="IPR052344">
    <property type="entry name" value="Transposase-related"/>
</dbReference>
<dbReference type="Pfam" id="PF03050">
    <property type="entry name" value="DDE_Tnp_IS66"/>
    <property type="match status" value="1"/>
</dbReference>
<feature type="domain" description="Transposase IS66 central" evidence="1">
    <location>
        <begin position="188"/>
        <end position="477"/>
    </location>
</feature>
<dbReference type="InterPro" id="IPR024463">
    <property type="entry name" value="Transposase_TnpC_homeodom"/>
</dbReference>
<dbReference type="Pfam" id="PF13817">
    <property type="entry name" value="DDE_Tnp_IS66_C"/>
    <property type="match status" value="1"/>
</dbReference>
<evidence type="ECO:0000259" key="3">
    <source>
        <dbReference type="Pfam" id="PF13007"/>
    </source>
</evidence>
<dbReference type="RefSeq" id="WP_133529235.1">
    <property type="nucleotide sequence ID" value="NZ_SNXO01000050.1"/>
</dbReference>
<dbReference type="NCBIfam" id="NF033517">
    <property type="entry name" value="transpos_IS66"/>
    <property type="match status" value="1"/>
</dbReference>
<feature type="domain" description="Transposase TnpC homeodomain" evidence="3">
    <location>
        <begin position="42"/>
        <end position="113"/>
    </location>
</feature>
<accession>A0A4R6Q0J4</accession>
<sequence length="538" mass="61214">MEIKKDVNGKSIDISSLSRDEMEEMLTEYMDRNEALELENAWLIEQIRANKKKIYGTSSEKNMIDPDEQLSFFMNEAETFSDPEAYEPALKDVKKRHKAKGAKKAKVKNVPVKIVEYRLSPGEQICPECGHRLHEMKKTVRDEIEVVPARFTVKRHVSYTYACRNCESNGIKGTIITAPSPKALFRNSLCSSSLLAHIITQKYVYALPLNRQEQMFRRYGMELSRQTLSNWVIAGSKYLARLYGRMKRHLMAEDIVHADETKLEVINEPGRKATQESYMWVYCSGKHSAPCVLYDYEPGRGSKYPTGFLEDFSGYLQTDGYSGYNQICTDKDRKAGPVISAGCFAHARRKFTDALAVAGKSPSPNISQGIRYCDALFAIEKECIDDTPEVRASYRNEHSAPLLDEYFAWVKEMSSKVLPKSKLGEAITYSRNQEQQLRRYLEDGRLEISNNIAERAVKPFVIGRKNWLFCNTPHGADASAISYSIVETAKGNGLEPFAYLTHVFDVMSQTEGITDEQIDSLLPWSDEIPENCREGQHQ</sequence>
<dbReference type="Pfam" id="PF13005">
    <property type="entry name" value="zf-IS66"/>
    <property type="match status" value="1"/>
</dbReference>
<proteinExistence type="predicted"/>
<dbReference type="PANTHER" id="PTHR33678">
    <property type="entry name" value="BLL1576 PROTEIN"/>
    <property type="match status" value="1"/>
</dbReference>